<reference evidence="2 3" key="1">
    <citation type="submission" date="2014-02" db="EMBL/GenBank/DDBJ databases">
        <title>Single nucleus genome sequencing reveals high similarity among nuclei of an endomycorrhizal fungus.</title>
        <authorList>
            <person name="Lin K."/>
            <person name="Geurts R."/>
            <person name="Zhang Z."/>
            <person name="Limpens E."/>
            <person name="Saunders D.G."/>
            <person name="Mu D."/>
            <person name="Pang E."/>
            <person name="Cao H."/>
            <person name="Cha H."/>
            <person name="Lin T."/>
            <person name="Zhou Q."/>
            <person name="Shang Y."/>
            <person name="Li Y."/>
            <person name="Ivanov S."/>
            <person name="Sharma T."/>
            <person name="Velzen R.V."/>
            <person name="Ruijter N.D."/>
            <person name="Aanen D.K."/>
            <person name="Win J."/>
            <person name="Kamoun S."/>
            <person name="Bisseling T."/>
            <person name="Huang S."/>
        </authorList>
    </citation>
    <scope>NUCLEOTIDE SEQUENCE [LARGE SCALE GENOMIC DNA]</scope>
    <source>
        <strain evidence="3">DAOM197198w</strain>
    </source>
</reference>
<feature type="region of interest" description="Disordered" evidence="1">
    <location>
        <begin position="1"/>
        <end position="34"/>
    </location>
</feature>
<dbReference type="AlphaFoldDB" id="A0A015IWA5"/>
<protein>
    <submittedName>
        <fullName evidence="2">Uncharacterized protein</fullName>
    </submittedName>
</protein>
<comment type="caution">
    <text evidence="2">The sequence shown here is derived from an EMBL/GenBank/DDBJ whole genome shotgun (WGS) entry which is preliminary data.</text>
</comment>
<accession>A0A015IWA5</accession>
<dbReference type="HOGENOM" id="CLU_1741569_0_0_1"/>
<evidence type="ECO:0000313" key="2">
    <source>
        <dbReference type="EMBL" id="EXX61547.1"/>
    </source>
</evidence>
<keyword evidence="3" id="KW-1185">Reference proteome</keyword>
<gene>
    <name evidence="2" type="ORF">RirG_170170</name>
</gene>
<organism evidence="2 3">
    <name type="scientific">Rhizophagus irregularis (strain DAOM 197198w)</name>
    <name type="common">Glomus intraradices</name>
    <dbReference type="NCBI Taxonomy" id="1432141"/>
    <lineage>
        <taxon>Eukaryota</taxon>
        <taxon>Fungi</taxon>
        <taxon>Fungi incertae sedis</taxon>
        <taxon>Mucoromycota</taxon>
        <taxon>Glomeromycotina</taxon>
        <taxon>Glomeromycetes</taxon>
        <taxon>Glomerales</taxon>
        <taxon>Glomeraceae</taxon>
        <taxon>Rhizophagus</taxon>
    </lineage>
</organism>
<sequence>MGSNFNENEEDSNNSSDNENKEDDNNNSSDNDSIFGFEANVKAHSGNIFNDAADVQAKLGHLQPIPTGILYDHLSNQAVTLKWNNEIPIDKDICKCISTILNYRRLDLHLNHPSLKFIKKSTKDSLIDWSLSSTVATGYNEPVCTENLLY</sequence>
<proteinExistence type="predicted"/>
<evidence type="ECO:0000256" key="1">
    <source>
        <dbReference type="SAM" id="MobiDB-lite"/>
    </source>
</evidence>
<dbReference type="EMBL" id="JEMT01025328">
    <property type="protein sequence ID" value="EXX61547.1"/>
    <property type="molecule type" value="Genomic_DNA"/>
</dbReference>
<dbReference type="Proteomes" id="UP000022910">
    <property type="component" value="Unassembled WGS sequence"/>
</dbReference>
<evidence type="ECO:0000313" key="3">
    <source>
        <dbReference type="Proteomes" id="UP000022910"/>
    </source>
</evidence>
<name>A0A015IWA5_RHIIW</name>